<proteinExistence type="predicted"/>
<evidence type="ECO:0000256" key="1">
    <source>
        <dbReference type="SAM" id="MobiDB-lite"/>
    </source>
</evidence>
<dbReference type="EMBL" id="AVOT02067622">
    <property type="protein sequence ID" value="MBW0559077.1"/>
    <property type="molecule type" value="Genomic_DNA"/>
</dbReference>
<evidence type="ECO:0000313" key="3">
    <source>
        <dbReference type="Proteomes" id="UP000765509"/>
    </source>
</evidence>
<reference evidence="2" key="1">
    <citation type="submission" date="2021-03" db="EMBL/GenBank/DDBJ databases">
        <title>Draft genome sequence of rust myrtle Austropuccinia psidii MF-1, a brazilian biotype.</title>
        <authorList>
            <person name="Quecine M.C."/>
            <person name="Pachon D.M.R."/>
            <person name="Bonatelli M.L."/>
            <person name="Correr F.H."/>
            <person name="Franceschini L.M."/>
            <person name="Leite T.F."/>
            <person name="Margarido G.R.A."/>
            <person name="Almeida C.A."/>
            <person name="Ferrarezi J.A."/>
            <person name="Labate C.A."/>
        </authorList>
    </citation>
    <scope>NUCLEOTIDE SEQUENCE</scope>
    <source>
        <strain evidence="2">MF-1</strain>
    </source>
</reference>
<dbReference type="AlphaFoldDB" id="A0A9Q3JB48"/>
<feature type="compositionally biased region" description="Low complexity" evidence="1">
    <location>
        <begin position="221"/>
        <end position="232"/>
    </location>
</feature>
<organism evidence="2 3">
    <name type="scientific">Austropuccinia psidii MF-1</name>
    <dbReference type="NCBI Taxonomy" id="1389203"/>
    <lineage>
        <taxon>Eukaryota</taxon>
        <taxon>Fungi</taxon>
        <taxon>Dikarya</taxon>
        <taxon>Basidiomycota</taxon>
        <taxon>Pucciniomycotina</taxon>
        <taxon>Pucciniomycetes</taxon>
        <taxon>Pucciniales</taxon>
        <taxon>Sphaerophragmiaceae</taxon>
        <taxon>Austropuccinia</taxon>
    </lineage>
</organism>
<keyword evidence="3" id="KW-1185">Reference proteome</keyword>
<gene>
    <name evidence="2" type="ORF">O181_098792</name>
</gene>
<protein>
    <submittedName>
        <fullName evidence="2">Uncharacterized protein</fullName>
    </submittedName>
</protein>
<comment type="caution">
    <text evidence="2">The sequence shown here is derived from an EMBL/GenBank/DDBJ whole genome shotgun (WGS) entry which is preliminary data.</text>
</comment>
<accession>A0A9Q3JB48</accession>
<dbReference type="Proteomes" id="UP000765509">
    <property type="component" value="Unassembled WGS sequence"/>
</dbReference>
<feature type="region of interest" description="Disordered" evidence="1">
    <location>
        <begin position="220"/>
        <end position="240"/>
    </location>
</feature>
<sequence length="299" mass="33312">MEAQPFKSPQQPFGQLYGLYYPPLPCVEQHQFLQKLFYCALNLFAWFALSCSGNSIRILLPMKGSFHCGPHQFFLIFSSFSGPEGNLSCGGVYLEEMHRPQLSQVIGGENYLAELEDMTKYLLVSVGVFQSVITSFQGNIGFPFRQIFHLNLLPLLLTQRLRMISNSPIYSSTFLKAIEPFTIEEFEEIVFGTPSTPIKQSMWEWVTSITPPPTCPPSPPALASLSFSSDEASSPEEEPPSASLAFYTFINGDYLPGLFVNDPEMAFSTGDSANSTPNHTYNLRPHNPDGCAITSFVKQ</sequence>
<name>A0A9Q3JB48_9BASI</name>
<evidence type="ECO:0000313" key="2">
    <source>
        <dbReference type="EMBL" id="MBW0559077.1"/>
    </source>
</evidence>